<accession>A0A423XHR7</accession>
<dbReference type="InterPro" id="IPR011333">
    <property type="entry name" value="SKP1/BTB/POZ_sf"/>
</dbReference>
<dbReference type="AlphaFoldDB" id="A0A423XHR7"/>
<dbReference type="Gene3D" id="3.30.710.10">
    <property type="entry name" value="Potassium Channel Kv1.1, Chain A"/>
    <property type="match status" value="1"/>
</dbReference>
<dbReference type="Proteomes" id="UP000285146">
    <property type="component" value="Unassembled WGS sequence"/>
</dbReference>
<dbReference type="GO" id="GO:0050660">
    <property type="term" value="F:flavin adenine dinucleotide binding"/>
    <property type="evidence" value="ECO:0007669"/>
    <property type="project" value="TreeGrafter"/>
</dbReference>
<organism evidence="2 3">
    <name type="scientific">Cytospora leucostoma</name>
    <dbReference type="NCBI Taxonomy" id="1230097"/>
    <lineage>
        <taxon>Eukaryota</taxon>
        <taxon>Fungi</taxon>
        <taxon>Dikarya</taxon>
        <taxon>Ascomycota</taxon>
        <taxon>Pezizomycotina</taxon>
        <taxon>Sordariomycetes</taxon>
        <taxon>Sordariomycetidae</taxon>
        <taxon>Diaporthales</taxon>
        <taxon>Cytosporaceae</taxon>
        <taxon>Cytospora</taxon>
    </lineage>
</organism>
<dbReference type="InterPro" id="IPR036188">
    <property type="entry name" value="FAD/NAD-bd_sf"/>
</dbReference>
<dbReference type="CDD" id="cd18186">
    <property type="entry name" value="BTB_POZ_ZBTB_KLHL-like"/>
    <property type="match status" value="1"/>
</dbReference>
<evidence type="ECO:0000313" key="3">
    <source>
        <dbReference type="Proteomes" id="UP000285146"/>
    </source>
</evidence>
<comment type="caution">
    <text evidence="2">The sequence shown here is derived from an EMBL/GenBank/DDBJ whole genome shotgun (WGS) entry which is preliminary data.</text>
</comment>
<dbReference type="InterPro" id="IPR023753">
    <property type="entry name" value="FAD/NAD-binding_dom"/>
</dbReference>
<evidence type="ECO:0000313" key="2">
    <source>
        <dbReference type="EMBL" id="ROW15599.1"/>
    </source>
</evidence>
<dbReference type="SUPFAM" id="SSF54695">
    <property type="entry name" value="POZ domain"/>
    <property type="match status" value="1"/>
</dbReference>
<dbReference type="GO" id="GO:0004174">
    <property type="term" value="F:electron-transferring-flavoprotein dehydrogenase activity"/>
    <property type="evidence" value="ECO:0007669"/>
    <property type="project" value="TreeGrafter"/>
</dbReference>
<dbReference type="InterPro" id="IPR000210">
    <property type="entry name" value="BTB/POZ_dom"/>
</dbReference>
<dbReference type="STRING" id="1230097.A0A423XHR7"/>
<protein>
    <recommendedName>
        <fullName evidence="1">BTB domain-containing protein</fullName>
    </recommendedName>
</protein>
<dbReference type="PANTHER" id="PTHR43735">
    <property type="entry name" value="APOPTOSIS-INDUCING FACTOR 1"/>
    <property type="match status" value="1"/>
</dbReference>
<dbReference type="OrthoDB" id="202203at2759"/>
<dbReference type="PRINTS" id="PR00368">
    <property type="entry name" value="FADPNR"/>
</dbReference>
<dbReference type="Gene3D" id="3.50.50.100">
    <property type="match status" value="1"/>
</dbReference>
<dbReference type="InParanoid" id="A0A423XHR7"/>
<gene>
    <name evidence="2" type="ORF">VPNG_02180</name>
</gene>
<keyword evidence="3" id="KW-1185">Reference proteome</keyword>
<dbReference type="FunCoup" id="A0A423XHR7">
    <property type="interactions" value="377"/>
</dbReference>
<dbReference type="PROSITE" id="PS50097">
    <property type="entry name" value="BTB"/>
    <property type="match status" value="1"/>
</dbReference>
<dbReference type="Pfam" id="PF00651">
    <property type="entry name" value="BTB"/>
    <property type="match status" value="1"/>
</dbReference>
<dbReference type="EMBL" id="LKEB01000008">
    <property type="protein sequence ID" value="ROW15599.1"/>
    <property type="molecule type" value="Genomic_DNA"/>
</dbReference>
<dbReference type="SUPFAM" id="SSF51905">
    <property type="entry name" value="FAD/NAD(P)-binding domain"/>
    <property type="match status" value="1"/>
</dbReference>
<dbReference type="GO" id="GO:0005737">
    <property type="term" value="C:cytoplasm"/>
    <property type="evidence" value="ECO:0007669"/>
    <property type="project" value="TreeGrafter"/>
</dbReference>
<dbReference type="PANTHER" id="PTHR43735:SF5">
    <property type="entry name" value="FAD_NAD(P)-BINDING DOMAIN-CONTAINING PROTEIN"/>
    <property type="match status" value="1"/>
</dbReference>
<name>A0A423XHR7_9PEZI</name>
<sequence length="723" mass="80325">MSFNPQTDFKGLFKSGNYADAEVTCKDKTWNVHKVVLGSRSEYFDRAFKAAENGKVNLDEHDPAKVELILEYLYTGEVPYSDSYDPYCIKIVERIEVCFLAHHFQLADLASAMEYELRHVVEKCIEFLYWAKIKPGIDLEPRPISNKPKDVRIIVKDFQLAVRKVHEHPTARDLHKIMAIFAYLLRDFLPAIILQPLIAEIPAFQQDLSAILLTKHFPDISKGGLTGSVWGDDVRGYYAHGKKPCCKALLSKCLQPTDPDKEAAEVEVVLDPSTGGMTFWCPDCSSEAMIDMVDDMFMSWLGMMAVRRVAAAYHSWTWQNQPDAKNVVVVGGSFAGIKLVKRLAETLPTGYKVVWIEKNSHLNYSFVFPRFSVMTEHEHTAFIPYDGVGRGAPSGIVTHIQDRAFDITETQVLLESGHSIDYAYLAIATGSSQPLPVQVTSTERENACYELRTVQELIRANQKIAVVGGGAVGVQLSSDIKDFYPAKDVTLVHSRDHLLSPFGKRLQDYALDALRNELKVRVLLNERPKMPAQGNLATSAKLTFSDGREEEFDLVISCTGQRPNSAILASLLPGAISKETSRILVQPTLQVLAKDADHSHQDLPIFAFGDVAEHGGPKMARASFMQADIVVDNILNMVNGRPASRTYKPTLFLESAIKLTLGKTHRVIYAMDSDGSDVLIPERNGTTLDLGIKHAWYQFGADFKLAEGPPASQRDGKTTASGS</sequence>
<dbReference type="Pfam" id="PF07992">
    <property type="entry name" value="Pyr_redox_2"/>
    <property type="match status" value="1"/>
</dbReference>
<reference evidence="2 3" key="1">
    <citation type="submission" date="2015-09" db="EMBL/GenBank/DDBJ databases">
        <title>Host preference determinants of Valsa canker pathogens revealed by comparative genomics.</title>
        <authorList>
            <person name="Yin Z."/>
            <person name="Huang L."/>
        </authorList>
    </citation>
    <scope>NUCLEOTIDE SEQUENCE [LARGE SCALE GENOMIC DNA]</scope>
    <source>
        <strain evidence="2 3">SXYLt</strain>
    </source>
</reference>
<feature type="domain" description="BTB" evidence="1">
    <location>
        <begin position="19"/>
        <end position="82"/>
    </location>
</feature>
<dbReference type="SMART" id="SM00225">
    <property type="entry name" value="BTB"/>
    <property type="match status" value="1"/>
</dbReference>
<proteinExistence type="predicted"/>
<evidence type="ECO:0000259" key="1">
    <source>
        <dbReference type="PROSITE" id="PS50097"/>
    </source>
</evidence>